<dbReference type="EMBL" id="JANPWB010000007">
    <property type="protein sequence ID" value="KAJ1172345.1"/>
    <property type="molecule type" value="Genomic_DNA"/>
</dbReference>
<protein>
    <submittedName>
        <fullName evidence="2">Uncharacterized protein</fullName>
    </submittedName>
</protein>
<organism evidence="2 3">
    <name type="scientific">Pleurodeles waltl</name>
    <name type="common">Iberian ribbed newt</name>
    <dbReference type="NCBI Taxonomy" id="8319"/>
    <lineage>
        <taxon>Eukaryota</taxon>
        <taxon>Metazoa</taxon>
        <taxon>Chordata</taxon>
        <taxon>Craniata</taxon>
        <taxon>Vertebrata</taxon>
        <taxon>Euteleostomi</taxon>
        <taxon>Amphibia</taxon>
        <taxon>Batrachia</taxon>
        <taxon>Caudata</taxon>
        <taxon>Salamandroidea</taxon>
        <taxon>Salamandridae</taxon>
        <taxon>Pleurodelinae</taxon>
        <taxon>Pleurodeles</taxon>
    </lineage>
</organism>
<name>A0AAV7T6S3_PLEWA</name>
<keyword evidence="3" id="KW-1185">Reference proteome</keyword>
<dbReference type="Proteomes" id="UP001066276">
    <property type="component" value="Chromosome 4_1"/>
</dbReference>
<dbReference type="AlphaFoldDB" id="A0AAV7T6S3"/>
<feature type="region of interest" description="Disordered" evidence="1">
    <location>
        <begin position="1"/>
        <end position="42"/>
    </location>
</feature>
<proteinExistence type="predicted"/>
<reference evidence="2" key="1">
    <citation type="journal article" date="2022" name="bioRxiv">
        <title>Sequencing and chromosome-scale assembly of the giantPleurodeles waltlgenome.</title>
        <authorList>
            <person name="Brown T."/>
            <person name="Elewa A."/>
            <person name="Iarovenko S."/>
            <person name="Subramanian E."/>
            <person name="Araus A.J."/>
            <person name="Petzold A."/>
            <person name="Susuki M."/>
            <person name="Suzuki K.-i.T."/>
            <person name="Hayashi T."/>
            <person name="Toyoda A."/>
            <person name="Oliveira C."/>
            <person name="Osipova E."/>
            <person name="Leigh N.D."/>
            <person name="Simon A."/>
            <person name="Yun M.H."/>
        </authorList>
    </citation>
    <scope>NUCLEOTIDE SEQUENCE</scope>
    <source>
        <strain evidence="2">20211129_DDA</strain>
        <tissue evidence="2">Liver</tissue>
    </source>
</reference>
<sequence>MRRPQGQGLGGQVGSGKARFQTHRGESCRSWQGRAPEARHEAWNPGTGVLRCAHTRIPRTAGCGGYSRGGADPAGVYCRRPGELPRALKAPQSAPSRHCVGEQLEAPLRATTTEDRSKGLSL</sequence>
<feature type="compositionally biased region" description="Basic and acidic residues" evidence="1">
    <location>
        <begin position="112"/>
        <end position="122"/>
    </location>
</feature>
<feature type="region of interest" description="Disordered" evidence="1">
    <location>
        <begin position="87"/>
        <end position="122"/>
    </location>
</feature>
<accession>A0AAV7T6S3</accession>
<evidence type="ECO:0000313" key="2">
    <source>
        <dbReference type="EMBL" id="KAJ1172345.1"/>
    </source>
</evidence>
<gene>
    <name evidence="2" type="ORF">NDU88_004192</name>
</gene>
<evidence type="ECO:0000256" key="1">
    <source>
        <dbReference type="SAM" id="MobiDB-lite"/>
    </source>
</evidence>
<comment type="caution">
    <text evidence="2">The sequence shown here is derived from an EMBL/GenBank/DDBJ whole genome shotgun (WGS) entry which is preliminary data.</text>
</comment>
<evidence type="ECO:0000313" key="3">
    <source>
        <dbReference type="Proteomes" id="UP001066276"/>
    </source>
</evidence>